<protein>
    <submittedName>
        <fullName evidence="2">Uncharacterized protein</fullName>
    </submittedName>
</protein>
<keyword evidence="1" id="KW-0472">Membrane</keyword>
<sequence length="84" mass="8618">MSRVKRWALISGGLCLVTWTIAAAIALIPAAQDIQDAFGKWLKALAATPAIIAVIGFWVLGASGGPPDGTWGSNPGGYPNGIDI</sequence>
<dbReference type="EMBL" id="JAJAUY010000002">
    <property type="protein sequence ID" value="MCB5177913.1"/>
    <property type="molecule type" value="Genomic_DNA"/>
</dbReference>
<dbReference type="Proteomes" id="UP001199054">
    <property type="component" value="Unassembled WGS sequence"/>
</dbReference>
<keyword evidence="3" id="KW-1185">Reference proteome</keyword>
<proteinExistence type="predicted"/>
<gene>
    <name evidence="2" type="ORF">LG632_00685</name>
</gene>
<evidence type="ECO:0000313" key="2">
    <source>
        <dbReference type="EMBL" id="MCB5177913.1"/>
    </source>
</evidence>
<name>A0ABS8AZX8_9ACTN</name>
<keyword evidence="1" id="KW-1133">Transmembrane helix</keyword>
<feature type="transmembrane region" description="Helical" evidence="1">
    <location>
        <begin position="41"/>
        <end position="60"/>
    </location>
</feature>
<reference evidence="2 3" key="1">
    <citation type="submission" date="2021-10" db="EMBL/GenBank/DDBJ databases">
        <title>Streptomyces sp. strain SMC 277, a novel streptomycete isolated from soil.</title>
        <authorList>
            <person name="Chanama M."/>
        </authorList>
    </citation>
    <scope>NUCLEOTIDE SEQUENCE [LARGE SCALE GENOMIC DNA]</scope>
    <source>
        <strain evidence="2 3">SMC 277</strain>
    </source>
</reference>
<feature type="transmembrane region" description="Helical" evidence="1">
    <location>
        <begin position="7"/>
        <end position="29"/>
    </location>
</feature>
<keyword evidence="1" id="KW-0812">Transmembrane</keyword>
<organism evidence="2 3">
    <name type="scientific">Streptomyces antimicrobicus</name>
    <dbReference type="NCBI Taxonomy" id="2883108"/>
    <lineage>
        <taxon>Bacteria</taxon>
        <taxon>Bacillati</taxon>
        <taxon>Actinomycetota</taxon>
        <taxon>Actinomycetes</taxon>
        <taxon>Kitasatosporales</taxon>
        <taxon>Streptomycetaceae</taxon>
        <taxon>Streptomyces</taxon>
    </lineage>
</organism>
<accession>A0ABS8AZX8</accession>
<evidence type="ECO:0000313" key="3">
    <source>
        <dbReference type="Proteomes" id="UP001199054"/>
    </source>
</evidence>
<evidence type="ECO:0000256" key="1">
    <source>
        <dbReference type="SAM" id="Phobius"/>
    </source>
</evidence>
<dbReference type="RefSeq" id="WP_226724318.1">
    <property type="nucleotide sequence ID" value="NZ_JAJAUY010000002.1"/>
</dbReference>
<comment type="caution">
    <text evidence="2">The sequence shown here is derived from an EMBL/GenBank/DDBJ whole genome shotgun (WGS) entry which is preliminary data.</text>
</comment>